<name>A0A519BIT0_ACIG2</name>
<comment type="subcellular location">
    <subcellularLocation>
        <location evidence="6">Cytoplasm</location>
    </subcellularLocation>
</comment>
<dbReference type="EMBL" id="SGBC01000001">
    <property type="protein sequence ID" value="RZD17162.1"/>
    <property type="molecule type" value="Genomic_DNA"/>
</dbReference>
<dbReference type="InterPro" id="IPR003682">
    <property type="entry name" value="rRNA_ssu_MeTfrase_G"/>
</dbReference>
<comment type="caution">
    <text evidence="7">The sequence shown here is derived from an EMBL/GenBank/DDBJ whole genome shotgun (WGS) entry which is preliminary data.</text>
</comment>
<reference evidence="7 8" key="1">
    <citation type="journal article" date="2019" name="ISME J.">
        <title>Insights into ecological role of a new deltaproteobacterial order Candidatus Acidulodesulfobacterales by metagenomics and metatranscriptomics.</title>
        <authorList>
            <person name="Tan S."/>
            <person name="Liu J."/>
            <person name="Fang Y."/>
            <person name="Hedlund B.P."/>
            <person name="Lian Z.H."/>
            <person name="Huang L.Y."/>
            <person name="Li J.T."/>
            <person name="Huang L.N."/>
            <person name="Li W.J."/>
            <person name="Jiang H.C."/>
            <person name="Dong H.L."/>
            <person name="Shu W.S."/>
        </authorList>
    </citation>
    <scope>NUCLEOTIDE SEQUENCE [LARGE SCALE GENOMIC DNA]</scope>
    <source>
        <strain evidence="7">AP2</strain>
    </source>
</reference>
<comment type="similarity">
    <text evidence="6">Belongs to the methyltransferase superfamily. RNA methyltransferase RsmG family.</text>
</comment>
<evidence type="ECO:0000256" key="2">
    <source>
        <dbReference type="ARBA" id="ARBA00022552"/>
    </source>
</evidence>
<dbReference type="AlphaFoldDB" id="A0A519BIT0"/>
<evidence type="ECO:0000256" key="4">
    <source>
        <dbReference type="ARBA" id="ARBA00022679"/>
    </source>
</evidence>
<evidence type="ECO:0000313" key="8">
    <source>
        <dbReference type="Proteomes" id="UP000316562"/>
    </source>
</evidence>
<dbReference type="PANTHER" id="PTHR31760:SF0">
    <property type="entry name" value="S-ADENOSYL-L-METHIONINE-DEPENDENT METHYLTRANSFERASES SUPERFAMILY PROTEIN"/>
    <property type="match status" value="1"/>
</dbReference>
<gene>
    <name evidence="6" type="primary">rsmG</name>
    <name evidence="7" type="ORF">EVJ46_02735</name>
</gene>
<proteinExistence type="inferred from homology"/>
<feature type="binding site" evidence="6">
    <location>
        <position position="133"/>
    </location>
    <ligand>
        <name>S-adenosyl-L-methionine</name>
        <dbReference type="ChEBI" id="CHEBI:59789"/>
    </ligand>
</feature>
<evidence type="ECO:0000313" key="7">
    <source>
        <dbReference type="EMBL" id="RZD17162.1"/>
    </source>
</evidence>
<evidence type="ECO:0000256" key="1">
    <source>
        <dbReference type="ARBA" id="ARBA00022490"/>
    </source>
</evidence>
<dbReference type="GO" id="GO:0070043">
    <property type="term" value="F:rRNA (guanine-N7-)-methyltransferase activity"/>
    <property type="evidence" value="ECO:0007669"/>
    <property type="project" value="UniProtKB-UniRule"/>
</dbReference>
<evidence type="ECO:0000256" key="6">
    <source>
        <dbReference type="HAMAP-Rule" id="MF_00074"/>
    </source>
</evidence>
<dbReference type="HAMAP" id="MF_00074">
    <property type="entry name" value="16SrRNA_methyltr_G"/>
    <property type="match status" value="1"/>
</dbReference>
<dbReference type="PANTHER" id="PTHR31760">
    <property type="entry name" value="S-ADENOSYL-L-METHIONINE-DEPENDENT METHYLTRANSFERASES SUPERFAMILY PROTEIN"/>
    <property type="match status" value="1"/>
</dbReference>
<feature type="binding site" evidence="6">
    <location>
        <position position="138"/>
    </location>
    <ligand>
        <name>S-adenosyl-L-methionine</name>
        <dbReference type="ChEBI" id="CHEBI:59789"/>
    </ligand>
</feature>
<dbReference type="GO" id="GO:0005829">
    <property type="term" value="C:cytosol"/>
    <property type="evidence" value="ECO:0007669"/>
    <property type="project" value="TreeGrafter"/>
</dbReference>
<organism evidence="7 8">
    <name type="scientific">Acididesulfobacter guangdongensis</name>
    <dbReference type="NCBI Taxonomy" id="2597225"/>
    <lineage>
        <taxon>Bacteria</taxon>
        <taxon>Deltaproteobacteria</taxon>
        <taxon>Candidatus Acidulodesulfobacterales</taxon>
        <taxon>Candidatus Acididesulfobacter</taxon>
    </lineage>
</organism>
<dbReference type="Gene3D" id="3.40.50.150">
    <property type="entry name" value="Vaccinia Virus protein VP39"/>
    <property type="match status" value="1"/>
</dbReference>
<keyword evidence="2 6" id="KW-0698">rRNA processing</keyword>
<evidence type="ECO:0000256" key="3">
    <source>
        <dbReference type="ARBA" id="ARBA00022603"/>
    </source>
</evidence>
<feature type="binding site" evidence="6">
    <location>
        <begin position="184"/>
        <end position="185"/>
    </location>
    <ligand>
        <name>S-adenosyl-L-methionine</name>
        <dbReference type="ChEBI" id="CHEBI:59789"/>
    </ligand>
</feature>
<keyword evidence="4 6" id="KW-0808">Transferase</keyword>
<dbReference type="EC" id="2.1.1.-" evidence="6"/>
<dbReference type="SUPFAM" id="SSF53335">
    <property type="entry name" value="S-adenosyl-L-methionine-dependent methyltransferases"/>
    <property type="match status" value="1"/>
</dbReference>
<sequence>MHENEFTAYLKESLYKKDLNKIIFSGTATSGKIEELLRKAYIFYKELIEWNKKINLTAITEPSEFIERNIIDSLMVFKILDCGFYENSENLRNNTEYQYNKYDNGCGENNAGIININITKYEDKNILKLLDIGSGAGLPGIILKIFNPDAVLYSIESVLKKSAFQKYAARKLGFENFYCINENIYKIYELPKVNAIITRAAFNVNELFHLIDSLEMKNLEPPVNLILFLTNLKDANTITNGKYGDKSLYIDKILMYKNNNDRDKKFKQIVNFKIINKI</sequence>
<keyword evidence="3 6" id="KW-0489">Methyltransferase</keyword>
<evidence type="ECO:0000256" key="5">
    <source>
        <dbReference type="ARBA" id="ARBA00022691"/>
    </source>
</evidence>
<protein>
    <recommendedName>
        <fullName evidence="6">Ribosomal RNA small subunit methyltransferase G</fullName>
        <ecNumber evidence="6">2.1.1.-</ecNumber>
    </recommendedName>
    <alternativeName>
        <fullName evidence="6">16S rRNA 7-methylguanosine methyltransferase</fullName>
        <shortName evidence="6">16S rRNA m7G methyltransferase</shortName>
    </alternativeName>
</protein>
<comment type="function">
    <text evidence="6">Specifically methylates the N7 position of a guanine in 16S rRNA.</text>
</comment>
<comment type="caution">
    <text evidence="6">Lacks conserved residue(s) required for the propagation of feature annotation.</text>
</comment>
<accession>A0A519BIT0</accession>
<dbReference type="Proteomes" id="UP000316562">
    <property type="component" value="Unassembled WGS sequence"/>
</dbReference>
<dbReference type="Pfam" id="PF02527">
    <property type="entry name" value="GidB"/>
    <property type="match status" value="2"/>
</dbReference>
<dbReference type="InterPro" id="IPR029063">
    <property type="entry name" value="SAM-dependent_MTases_sf"/>
</dbReference>
<keyword evidence="5 6" id="KW-0949">S-adenosyl-L-methionine</keyword>
<keyword evidence="1 6" id="KW-0963">Cytoplasm</keyword>
<feature type="binding site" evidence="6">
    <location>
        <position position="199"/>
    </location>
    <ligand>
        <name>S-adenosyl-L-methionine</name>
        <dbReference type="ChEBI" id="CHEBI:59789"/>
    </ligand>
</feature>